<proteinExistence type="predicted"/>
<sequence length="165" mass="18408">MPLKAGGFQGIPSKITGTEGVHPKIGASRRTAHHAHKLTGSIQHMIAEAELLLATYYNLAMLRLASFVHLLPDRKRIIPFIAYSNEFTPPIPTPNPPPIPITNSPAISTAKFYLNVFVQYHDLNMHWFILLTFILIRCEGQESTDTTFKVVHLSNCFTADSRPST</sequence>
<organism evidence="2 3">
    <name type="scientific">Gallionella capsiferriformans (strain ES-2)</name>
    <name type="common">Gallionella ferruginea capsiferriformans (strain ES-2)</name>
    <dbReference type="NCBI Taxonomy" id="395494"/>
    <lineage>
        <taxon>Bacteria</taxon>
        <taxon>Pseudomonadati</taxon>
        <taxon>Pseudomonadota</taxon>
        <taxon>Betaproteobacteria</taxon>
        <taxon>Nitrosomonadales</taxon>
        <taxon>Gallionellaceae</taxon>
        <taxon>Gallionella</taxon>
    </lineage>
</organism>
<evidence type="ECO:0000256" key="1">
    <source>
        <dbReference type="SAM" id="MobiDB-lite"/>
    </source>
</evidence>
<dbReference type="Proteomes" id="UP000001235">
    <property type="component" value="Chromosome"/>
</dbReference>
<accession>D9SEF8</accession>
<dbReference type="STRING" id="395494.Galf_0902"/>
<dbReference type="AlphaFoldDB" id="D9SEF8"/>
<evidence type="ECO:0000313" key="2">
    <source>
        <dbReference type="EMBL" id="ADL54934.1"/>
    </source>
</evidence>
<name>D9SEF8_GALCS</name>
<reference evidence="2 3" key="1">
    <citation type="submission" date="2010-08" db="EMBL/GenBank/DDBJ databases">
        <title>Complete sequence of Gallionella capsiferriformans ES-2.</title>
        <authorList>
            <consortium name="US DOE Joint Genome Institute"/>
            <person name="Lucas S."/>
            <person name="Copeland A."/>
            <person name="Lapidus A."/>
            <person name="Cheng J.-F."/>
            <person name="Bruce D."/>
            <person name="Goodwin L."/>
            <person name="Pitluck S."/>
            <person name="Chertkov O."/>
            <person name="Davenport K.W."/>
            <person name="Detter J.C."/>
            <person name="Han C."/>
            <person name="Tapia R."/>
            <person name="Land M."/>
            <person name="Hauser L."/>
            <person name="Chang Y.-J."/>
            <person name="Jeffries C."/>
            <person name="Kyrpides N."/>
            <person name="Ivanova N."/>
            <person name="Mikhailova N."/>
            <person name="Shelobolina E.S."/>
            <person name="Picardal F."/>
            <person name="Roden E."/>
            <person name="Emerson D."/>
            <person name="Woyke T."/>
        </authorList>
    </citation>
    <scope>NUCLEOTIDE SEQUENCE [LARGE SCALE GENOMIC DNA]</scope>
    <source>
        <strain evidence="2 3">ES-2</strain>
    </source>
</reference>
<dbReference type="EMBL" id="CP002159">
    <property type="protein sequence ID" value="ADL54934.1"/>
    <property type="molecule type" value="Genomic_DNA"/>
</dbReference>
<protein>
    <submittedName>
        <fullName evidence="2">Uncharacterized protein</fullName>
    </submittedName>
</protein>
<gene>
    <name evidence="2" type="ordered locus">Galf_0902</name>
</gene>
<feature type="region of interest" description="Disordered" evidence="1">
    <location>
        <begin position="1"/>
        <end position="22"/>
    </location>
</feature>
<keyword evidence="3" id="KW-1185">Reference proteome</keyword>
<dbReference type="HOGENOM" id="CLU_1608458_0_0_4"/>
<evidence type="ECO:0000313" key="3">
    <source>
        <dbReference type="Proteomes" id="UP000001235"/>
    </source>
</evidence>
<dbReference type="KEGG" id="gca:Galf_0902"/>